<evidence type="ECO:0000313" key="2">
    <source>
        <dbReference type="Proteomes" id="UP000831485"/>
    </source>
</evidence>
<reference evidence="1" key="1">
    <citation type="submission" date="2022-04" db="EMBL/GenBank/DDBJ databases">
        <authorList>
            <person name="Liu G."/>
        </authorList>
    </citation>
    <scope>NUCLEOTIDE SEQUENCE</scope>
    <source>
        <strain evidence="1">RG22</strain>
    </source>
</reference>
<gene>
    <name evidence="1" type="primary">brxC</name>
    <name evidence="1" type="ORF">M1B72_07185</name>
</gene>
<proteinExistence type="predicted"/>
<sequence>MTTEMLIRDLFVSDVTRDIPPVVYFHEQSPEKLNSEVSEYIITGGWPKEHPNHRRVPDGIHEQYVRLLTNIASELDKPGGPDLPNAWISGFYGSGKSSFAKLLGLALDGVALPAGGSLAEALLRRDTSPKSSELREAWRVLRQKIDPLAVVFDVGSIARDNEHIHAATVRQVQLRLGYCSTEPLVADFELRLERDNEWQRFEKMAEQVLGKKWSEVKDKALAEEDFSVVMSEMYPDRYTDPMSWFTSRAGTHTRSESPEEAVSAIRDMLKFRRPGATLFFVVDEVSQYVLSNKDRVDRLRAFATAIGATLRGRVWLLALGQQKLDEEADDSFLVWLKDRFPPKLRVHLSATNIRDVVHKRLLQKRPEVEGELRTLFEKHRPDLKLFAYGCESITSEEFIEVYPMLPGQIDLILQITSSLRTRSARAQGDDQAIRGLLQLLGELFRDQKLADQPLGTLITLDQIYEVQHTALDSDVQASMARILSHCADDEGGMMVRAAKAVALLELIQDTVPTDAKFVAQCLYDRVDRGNHLSTVTEALEELRRRNLLGYSEKQGYKLQSSSGEEWERERHDIGVAREVISEIVQEGLAFLLGTPDRPRLQGRPFPWAGHFSDGRRIDDVGFLDPRDDAPVRVDFRFLSSEERSESIWVRKSGETALYDRLVWVCGDAYQVEQLARELHRSRSMVKKYKPRRESLNPARKLLLQQEEIRAEDLEKLMREGIAAAWMAGKFYFRGRGISAQEQGTSFAVSLSAAATRVLPDLFPHFIVTQVLPAELLQLIEPTLSGPSPKFLTEDLGILELDSGRYVPSCNGVVSRRIQEHIEAEGGLGGTTLLAHFGGPPYGYTANVVKSCVAGLLRSGKVRLQPDGGNEITAIRDAGVRDLFEKDRSFRRATVFPAGDDDIGFQARARICKFFEERLGHKMDREDHAIADAVAMHFTQLVQKLRGVQGKLNQLPGSPEGPAIFGKLGGALEQCTRSCRQTRPTVMLVKKYLDVLRDGVHQLQRYDAELTNDAIRAVTNANAVLTYQAAQLVEVGVVDEDVDAAVRSVTTQLGTERPWCDILAIDQDLGKINGRYLSERQRILQWQEQQAEAARGRVKARDGFSILTADQSHSVLRPIAMAVTNTTAEAIAPPLAALKDPFAVALKRAEDQANDLLDEILSEGEKPLIVRVDLRLHNREVATETDIDALLKEIRNRLLEQVQAGARVRLM</sequence>
<dbReference type="Proteomes" id="UP000831485">
    <property type="component" value="Chromosome"/>
</dbReference>
<dbReference type="InterPro" id="IPR047679">
    <property type="entry name" value="BREX_BrxC"/>
</dbReference>
<organism evidence="1 2">
    <name type="scientific">Geomonas paludis</name>
    <dbReference type="NCBI Taxonomy" id="2740185"/>
    <lineage>
        <taxon>Bacteria</taxon>
        <taxon>Pseudomonadati</taxon>
        <taxon>Thermodesulfobacteriota</taxon>
        <taxon>Desulfuromonadia</taxon>
        <taxon>Geobacterales</taxon>
        <taxon>Geobacteraceae</taxon>
        <taxon>Geomonas</taxon>
    </lineage>
</organism>
<keyword evidence="2" id="KW-1185">Reference proteome</keyword>
<dbReference type="EMBL" id="CP096574">
    <property type="protein sequence ID" value="UPU37481.1"/>
    <property type="molecule type" value="Genomic_DNA"/>
</dbReference>
<dbReference type="RefSeq" id="WP_248647070.1">
    <property type="nucleotide sequence ID" value="NZ_CP096574.1"/>
</dbReference>
<accession>A0ABY4LK19</accession>
<dbReference type="NCBIfam" id="NF033441">
    <property type="entry name" value="BREX_BrxC"/>
    <property type="match status" value="1"/>
</dbReference>
<name>A0ABY4LK19_9BACT</name>
<protein>
    <submittedName>
        <fullName evidence="1">BREX system P-loop protein BrxC</fullName>
    </submittedName>
</protein>
<evidence type="ECO:0000313" key="1">
    <source>
        <dbReference type="EMBL" id="UPU37481.1"/>
    </source>
</evidence>